<feature type="domain" description="RelA/SpoT" evidence="1">
    <location>
        <begin position="82"/>
        <end position="187"/>
    </location>
</feature>
<dbReference type="InterPro" id="IPR007685">
    <property type="entry name" value="RelA_SpoT"/>
</dbReference>
<gene>
    <name evidence="2" type="ORF">ABOD76_10135</name>
</gene>
<dbReference type="GO" id="GO:0015969">
    <property type="term" value="P:guanosine tetraphosphate metabolic process"/>
    <property type="evidence" value="ECO:0007669"/>
    <property type="project" value="InterPro"/>
</dbReference>
<sequence>MMPDPAADHAHQQALALGFRTEVAQLCSEVQRRYPVDTAQVTQPETNFLELYAAAKRYAGQFQQQVEAFGQQVGFPAMSRPGNVKSLDRIVEKYQGADRVLPLDMLAGKVVVPDLQSMYEVALQVGDHFEVLAFRDRIRRPQKSGYRDLHFIVNVLGHFAELKIMHVFFDEVDAYEHRLYELRRGLEIRAQPVSLGGPEPYPVLGSVEPLVLDTLEDTSRELFGKAWQMVLEREVGAGTLVRHYLLGEVPVKLEQAPGQGVALVAFDPLRGGFMADARYYTAIKRGDRDTVREISAEEFARQVARLQQPES</sequence>
<evidence type="ECO:0000259" key="1">
    <source>
        <dbReference type="SMART" id="SM00954"/>
    </source>
</evidence>
<dbReference type="AlphaFoldDB" id="A0AAU7UDS6"/>
<reference evidence="2" key="1">
    <citation type="submission" date="2024-06" db="EMBL/GenBank/DDBJ databases">
        <title>Draft Genome Sequence of Deinococcus sonorensis Type Strain KR-87, a Biofilm Producing Representative of the Genus Deinococcus.</title>
        <authorList>
            <person name="Boren L.S."/>
            <person name="Grosso R.A."/>
            <person name="Hugenberg-Cox A.N."/>
            <person name="Hill J.T.E."/>
            <person name="Albert C.M."/>
            <person name="Tuohy J.M."/>
        </authorList>
    </citation>
    <scope>NUCLEOTIDE SEQUENCE</scope>
    <source>
        <strain evidence="2">KR-87</strain>
    </source>
</reference>
<dbReference type="EMBL" id="CP158299">
    <property type="protein sequence ID" value="XBV86644.1"/>
    <property type="molecule type" value="Genomic_DNA"/>
</dbReference>
<accession>A0AAU7UDS6</accession>
<name>A0AAU7UDS6_9DEIO</name>
<dbReference type="InterPro" id="IPR043519">
    <property type="entry name" value="NT_sf"/>
</dbReference>
<dbReference type="KEGG" id="dsc:ABOD76_10135"/>
<dbReference type="SMART" id="SM00954">
    <property type="entry name" value="RelA_SpoT"/>
    <property type="match status" value="1"/>
</dbReference>
<dbReference type="RefSeq" id="WP_350244719.1">
    <property type="nucleotide sequence ID" value="NZ_CP158299.1"/>
</dbReference>
<evidence type="ECO:0000313" key="2">
    <source>
        <dbReference type="EMBL" id="XBV86644.1"/>
    </source>
</evidence>
<organism evidence="2">
    <name type="scientific">Deinococcus sonorensis KR-87</name>
    <dbReference type="NCBI Taxonomy" id="694439"/>
    <lineage>
        <taxon>Bacteria</taxon>
        <taxon>Thermotogati</taxon>
        <taxon>Deinococcota</taxon>
        <taxon>Deinococci</taxon>
        <taxon>Deinococcales</taxon>
        <taxon>Deinococcaceae</taxon>
        <taxon>Deinococcus</taxon>
    </lineage>
</organism>
<dbReference type="Gene3D" id="3.30.460.10">
    <property type="entry name" value="Beta Polymerase, domain 2"/>
    <property type="match status" value="1"/>
</dbReference>
<proteinExistence type="predicted"/>
<dbReference type="SUPFAM" id="SSF81301">
    <property type="entry name" value="Nucleotidyltransferase"/>
    <property type="match status" value="1"/>
</dbReference>
<protein>
    <recommendedName>
        <fullName evidence="1">RelA/SpoT domain-containing protein</fullName>
    </recommendedName>
</protein>